<evidence type="ECO:0000313" key="3">
    <source>
        <dbReference type="Proteomes" id="UP000054350"/>
    </source>
</evidence>
<gene>
    <name evidence="2" type="ORF">AMAG_18115</name>
</gene>
<accession>A0A0L0S9N8</accession>
<proteinExistence type="predicted"/>
<evidence type="ECO:0000313" key="2">
    <source>
        <dbReference type="EMBL" id="KNE59166.1"/>
    </source>
</evidence>
<feature type="region of interest" description="Disordered" evidence="1">
    <location>
        <begin position="1"/>
        <end position="35"/>
    </location>
</feature>
<sequence>MSPAITKPKPRPVSPPQRPAVVAAKSGKTGTTKPAPFTLRTEARSRAHNAAGAFDLASMSVSAPKRARDSEETTVGEQVEKTQGRASKRSRRG</sequence>
<name>A0A0L0S9N8_ALLM3</name>
<dbReference type="VEuPathDB" id="FungiDB:AMAG_18115"/>
<dbReference type="EMBL" id="GG745334">
    <property type="protein sequence ID" value="KNE59166.1"/>
    <property type="molecule type" value="Genomic_DNA"/>
</dbReference>
<organism evidence="2 3">
    <name type="scientific">Allomyces macrogynus (strain ATCC 38327)</name>
    <name type="common">Allomyces javanicus var. macrogynus</name>
    <dbReference type="NCBI Taxonomy" id="578462"/>
    <lineage>
        <taxon>Eukaryota</taxon>
        <taxon>Fungi</taxon>
        <taxon>Fungi incertae sedis</taxon>
        <taxon>Blastocladiomycota</taxon>
        <taxon>Blastocladiomycetes</taxon>
        <taxon>Blastocladiales</taxon>
        <taxon>Blastocladiaceae</taxon>
        <taxon>Allomyces</taxon>
    </lineage>
</organism>
<evidence type="ECO:0000256" key="1">
    <source>
        <dbReference type="SAM" id="MobiDB-lite"/>
    </source>
</evidence>
<dbReference type="AlphaFoldDB" id="A0A0L0S9N8"/>
<protein>
    <submittedName>
        <fullName evidence="2">Uncharacterized protein</fullName>
    </submittedName>
</protein>
<dbReference type="Proteomes" id="UP000054350">
    <property type="component" value="Unassembled WGS sequence"/>
</dbReference>
<keyword evidence="3" id="KW-1185">Reference proteome</keyword>
<reference evidence="3" key="2">
    <citation type="submission" date="2009-11" db="EMBL/GenBank/DDBJ databases">
        <title>The Genome Sequence of Allomyces macrogynus strain ATCC 38327.</title>
        <authorList>
            <consortium name="The Broad Institute Genome Sequencing Platform"/>
            <person name="Russ C."/>
            <person name="Cuomo C."/>
            <person name="Shea T."/>
            <person name="Young S.K."/>
            <person name="Zeng Q."/>
            <person name="Koehrsen M."/>
            <person name="Haas B."/>
            <person name="Borodovsky M."/>
            <person name="Guigo R."/>
            <person name="Alvarado L."/>
            <person name="Berlin A."/>
            <person name="Borenstein D."/>
            <person name="Chen Z."/>
            <person name="Engels R."/>
            <person name="Freedman E."/>
            <person name="Gellesch M."/>
            <person name="Goldberg J."/>
            <person name="Griggs A."/>
            <person name="Gujja S."/>
            <person name="Heiman D."/>
            <person name="Hepburn T."/>
            <person name="Howarth C."/>
            <person name="Jen D."/>
            <person name="Larson L."/>
            <person name="Lewis B."/>
            <person name="Mehta T."/>
            <person name="Park D."/>
            <person name="Pearson M."/>
            <person name="Roberts A."/>
            <person name="Saif S."/>
            <person name="Shenoy N."/>
            <person name="Sisk P."/>
            <person name="Stolte C."/>
            <person name="Sykes S."/>
            <person name="Walk T."/>
            <person name="White J."/>
            <person name="Yandava C."/>
            <person name="Burger G."/>
            <person name="Gray M.W."/>
            <person name="Holland P.W.H."/>
            <person name="King N."/>
            <person name="Lang F.B.F."/>
            <person name="Roger A.J."/>
            <person name="Ruiz-Trillo I."/>
            <person name="Lander E."/>
            <person name="Nusbaum C."/>
        </authorList>
    </citation>
    <scope>NUCLEOTIDE SEQUENCE [LARGE SCALE GENOMIC DNA]</scope>
    <source>
        <strain evidence="3">ATCC 38327</strain>
    </source>
</reference>
<reference evidence="2 3" key="1">
    <citation type="submission" date="2009-11" db="EMBL/GenBank/DDBJ databases">
        <title>Annotation of Allomyces macrogynus ATCC 38327.</title>
        <authorList>
            <consortium name="The Broad Institute Genome Sequencing Platform"/>
            <person name="Russ C."/>
            <person name="Cuomo C."/>
            <person name="Burger G."/>
            <person name="Gray M.W."/>
            <person name="Holland P.W.H."/>
            <person name="King N."/>
            <person name="Lang F.B.F."/>
            <person name="Roger A.J."/>
            <person name="Ruiz-Trillo I."/>
            <person name="Young S.K."/>
            <person name="Zeng Q."/>
            <person name="Gargeya S."/>
            <person name="Fitzgerald M."/>
            <person name="Haas B."/>
            <person name="Abouelleil A."/>
            <person name="Alvarado L."/>
            <person name="Arachchi H.M."/>
            <person name="Berlin A."/>
            <person name="Chapman S.B."/>
            <person name="Gearin G."/>
            <person name="Goldberg J."/>
            <person name="Griggs A."/>
            <person name="Gujja S."/>
            <person name="Hansen M."/>
            <person name="Heiman D."/>
            <person name="Howarth C."/>
            <person name="Larimer J."/>
            <person name="Lui A."/>
            <person name="MacDonald P.J.P."/>
            <person name="McCowen C."/>
            <person name="Montmayeur A."/>
            <person name="Murphy C."/>
            <person name="Neiman D."/>
            <person name="Pearson M."/>
            <person name="Priest M."/>
            <person name="Roberts A."/>
            <person name="Saif S."/>
            <person name="Shea T."/>
            <person name="Sisk P."/>
            <person name="Stolte C."/>
            <person name="Sykes S."/>
            <person name="Wortman J."/>
            <person name="Nusbaum C."/>
            <person name="Birren B."/>
        </authorList>
    </citation>
    <scope>NUCLEOTIDE SEQUENCE [LARGE SCALE GENOMIC DNA]</scope>
    <source>
        <strain evidence="2 3">ATCC 38327</strain>
    </source>
</reference>
<feature type="region of interest" description="Disordered" evidence="1">
    <location>
        <begin position="60"/>
        <end position="93"/>
    </location>
</feature>